<name>A0AAV3T0Q7_9EURY</name>
<proteinExistence type="predicted"/>
<dbReference type="RefSeq" id="WP_227261763.1">
    <property type="nucleotide sequence ID" value="NZ_BAAADU010000002.1"/>
</dbReference>
<dbReference type="EMBL" id="BAAADU010000002">
    <property type="protein sequence ID" value="GAA0645914.1"/>
    <property type="molecule type" value="Genomic_DNA"/>
</dbReference>
<evidence type="ECO:0000313" key="1">
    <source>
        <dbReference type="EMBL" id="GAA0645914.1"/>
    </source>
</evidence>
<comment type="caution">
    <text evidence="1">The sequence shown here is derived from an EMBL/GenBank/DDBJ whole genome shotgun (WGS) entry which is preliminary data.</text>
</comment>
<protein>
    <submittedName>
        <fullName evidence="1">Uncharacterized protein</fullName>
    </submittedName>
</protein>
<accession>A0AAV3T0Q7</accession>
<evidence type="ECO:0000313" key="2">
    <source>
        <dbReference type="Proteomes" id="UP001500194"/>
    </source>
</evidence>
<keyword evidence="2" id="KW-1185">Reference proteome</keyword>
<dbReference type="AlphaFoldDB" id="A0AAV3T0Q7"/>
<dbReference type="Proteomes" id="UP001500194">
    <property type="component" value="Unassembled WGS sequence"/>
</dbReference>
<sequence length="68" mass="7572">MPREAESVLAGILEERETTPTCAVCSSDADFFLYEPGRVRKFVCWEHVSPYAAAVDEPGDDRPTALRI</sequence>
<organism evidence="1 2">
    <name type="scientific">Salarchaeum japonicum</name>
    <dbReference type="NCBI Taxonomy" id="555573"/>
    <lineage>
        <taxon>Archaea</taxon>
        <taxon>Methanobacteriati</taxon>
        <taxon>Methanobacteriota</taxon>
        <taxon>Stenosarchaea group</taxon>
        <taxon>Halobacteria</taxon>
        <taxon>Halobacteriales</taxon>
        <taxon>Halobacteriaceae</taxon>
    </lineage>
</organism>
<gene>
    <name evidence="1" type="ORF">GCM10009019_05240</name>
</gene>
<reference evidence="1 2" key="1">
    <citation type="journal article" date="2019" name="Int. J. Syst. Evol. Microbiol.">
        <title>The Global Catalogue of Microorganisms (GCM) 10K type strain sequencing project: providing services to taxonomists for standard genome sequencing and annotation.</title>
        <authorList>
            <consortium name="The Broad Institute Genomics Platform"/>
            <consortium name="The Broad Institute Genome Sequencing Center for Infectious Disease"/>
            <person name="Wu L."/>
            <person name="Ma J."/>
        </authorList>
    </citation>
    <scope>NUCLEOTIDE SEQUENCE [LARGE SCALE GENOMIC DNA]</scope>
    <source>
        <strain evidence="1 2">JCM 16327</strain>
    </source>
</reference>
<dbReference type="GeneID" id="68572359"/>